<protein>
    <submittedName>
        <fullName evidence="2">Methyltransferase, FkbM family</fullName>
    </submittedName>
</protein>
<evidence type="ECO:0000313" key="3">
    <source>
        <dbReference type="Proteomes" id="UP000325785"/>
    </source>
</evidence>
<dbReference type="SUPFAM" id="SSF53335">
    <property type="entry name" value="S-adenosyl-L-methionine-dependent methyltransferases"/>
    <property type="match status" value="1"/>
</dbReference>
<evidence type="ECO:0000259" key="1">
    <source>
        <dbReference type="Pfam" id="PF05050"/>
    </source>
</evidence>
<dbReference type="InterPro" id="IPR006342">
    <property type="entry name" value="FkbM_mtfrase"/>
</dbReference>
<keyword evidence="2" id="KW-0489">Methyltransferase</keyword>
<organism evidence="2 3">
    <name type="scientific">Roseovarius indicus</name>
    <dbReference type="NCBI Taxonomy" id="540747"/>
    <lineage>
        <taxon>Bacteria</taxon>
        <taxon>Pseudomonadati</taxon>
        <taxon>Pseudomonadota</taxon>
        <taxon>Alphaproteobacteria</taxon>
        <taxon>Rhodobacterales</taxon>
        <taxon>Roseobacteraceae</taxon>
        <taxon>Roseovarius</taxon>
    </lineage>
</organism>
<accession>A0A5P3AIZ1</accession>
<dbReference type="PANTHER" id="PTHR34203">
    <property type="entry name" value="METHYLTRANSFERASE, FKBM FAMILY PROTEIN"/>
    <property type="match status" value="1"/>
</dbReference>
<evidence type="ECO:0000313" key="2">
    <source>
        <dbReference type="EMBL" id="QEW28215.1"/>
    </source>
</evidence>
<gene>
    <name evidence="2" type="ORF">RIdsm_04042</name>
</gene>
<dbReference type="GO" id="GO:0008168">
    <property type="term" value="F:methyltransferase activity"/>
    <property type="evidence" value="ECO:0007669"/>
    <property type="project" value="UniProtKB-KW"/>
</dbReference>
<dbReference type="Gene3D" id="3.40.50.150">
    <property type="entry name" value="Vaccinia Virus protein VP39"/>
    <property type="match status" value="1"/>
</dbReference>
<dbReference type="AlphaFoldDB" id="A0A5P3AIZ1"/>
<dbReference type="NCBIfam" id="TIGR01444">
    <property type="entry name" value="fkbM_fam"/>
    <property type="match status" value="1"/>
</dbReference>
<keyword evidence="2" id="KW-0808">Transferase</keyword>
<proteinExistence type="predicted"/>
<dbReference type="OrthoDB" id="5679686at2"/>
<dbReference type="InterPro" id="IPR052514">
    <property type="entry name" value="SAM-dependent_MTase"/>
</dbReference>
<dbReference type="Proteomes" id="UP000325785">
    <property type="component" value="Chromosome"/>
</dbReference>
<dbReference type="InterPro" id="IPR029063">
    <property type="entry name" value="SAM-dependent_MTases_sf"/>
</dbReference>
<name>A0A5P3AIZ1_9RHOB</name>
<dbReference type="GO" id="GO:0032259">
    <property type="term" value="P:methylation"/>
    <property type="evidence" value="ECO:0007669"/>
    <property type="project" value="UniProtKB-KW"/>
</dbReference>
<reference evidence="2 3" key="1">
    <citation type="submission" date="2018-08" db="EMBL/GenBank/DDBJ databases">
        <title>Genetic Globetrotter - A new plasmid hitch-hiking vast phylogenetic and geographic distances.</title>
        <authorList>
            <person name="Vollmers J."/>
            <person name="Petersen J."/>
        </authorList>
    </citation>
    <scope>NUCLEOTIDE SEQUENCE [LARGE SCALE GENOMIC DNA]</scope>
    <source>
        <strain evidence="2 3">DSM 26383</strain>
    </source>
</reference>
<feature type="domain" description="Methyltransferase FkbM" evidence="1">
    <location>
        <begin position="45"/>
        <end position="205"/>
    </location>
</feature>
<dbReference type="PANTHER" id="PTHR34203:SF15">
    <property type="entry name" value="SLL1173 PROTEIN"/>
    <property type="match status" value="1"/>
</dbReference>
<dbReference type="EMBL" id="CP031598">
    <property type="protein sequence ID" value="QEW28215.1"/>
    <property type="molecule type" value="Genomic_DNA"/>
</dbReference>
<dbReference type="Pfam" id="PF05050">
    <property type="entry name" value="Methyltransf_21"/>
    <property type="match status" value="1"/>
</dbReference>
<dbReference type="KEGG" id="rid:RIdsm_04042"/>
<sequence length="272" mass="30855">MTIDTTPYWKALCKTGSPAKLAQFREAIIEHSYRYRLASGDTAVDVGAHRARHTIPMAETVGRQGTVFAIEAAPEMQKKLRAQVNHSGVKDIRNIVIYLDYALSDKEAKAEFFYLPKHGSGLSSLSKPANVPENAEVVVEKVEMRRLDDLIDAHTPVRFIKADIEGAEYHAFRGAKKLISANRPMMVFEHQAQNDAERFGYTEQDFFDLWRDIDYSLYSVFGRAVTTENWGEPNAHDIFAVPNEEKEVHREIISLSIVRAIEDLLKEDDEKA</sequence>
<dbReference type="RefSeq" id="WP_074940587.1">
    <property type="nucleotide sequence ID" value="NZ_CP031598.1"/>
</dbReference>